<sequence>MVFHFDPLLLRLFNSKIHQYHVPNMLRDFAIVVSKLNAFDLLLIVQVNDVDIVFLEEPRSFVAVAEISGPRCPESSDMASDSSSVDKQEPVGCVLVALSLVLKPVDDRVSIDADIAWILQPVDKPRVWTQVRFYTTPVLIVEAPKEVTNLAINGPSQRAIRNLTIDFSSEDVESVVAAEVHLIVMLKEESQHSFHEE</sequence>
<evidence type="ECO:0000313" key="1">
    <source>
        <dbReference type="EMBL" id="GKT51028.1"/>
    </source>
</evidence>
<reference evidence="1 2" key="1">
    <citation type="submission" date="2022-03" db="EMBL/GenBank/DDBJ databases">
        <title>Genome data of Colletotrichum spp.</title>
        <authorList>
            <person name="Utami Y.D."/>
            <person name="Hiruma K."/>
        </authorList>
    </citation>
    <scope>NUCLEOTIDE SEQUENCE [LARGE SCALE GENOMIC DNA]</scope>
    <source>
        <strain evidence="1 2">MAFF 239500</strain>
    </source>
</reference>
<keyword evidence="2" id="KW-1185">Reference proteome</keyword>
<dbReference type="GeneID" id="73332011"/>
<protein>
    <submittedName>
        <fullName evidence="1">Uncharacterized protein</fullName>
    </submittedName>
</protein>
<accession>A0AA37PF29</accession>
<gene>
    <name evidence="1" type="ORF">ColSpa_11209</name>
</gene>
<dbReference type="AlphaFoldDB" id="A0AA37PF29"/>
<name>A0AA37PF29_9PEZI</name>
<proteinExistence type="predicted"/>
<dbReference type="Proteomes" id="UP001055115">
    <property type="component" value="Unassembled WGS sequence"/>
</dbReference>
<organism evidence="1 2">
    <name type="scientific">Colletotrichum spaethianum</name>
    <dbReference type="NCBI Taxonomy" id="700344"/>
    <lineage>
        <taxon>Eukaryota</taxon>
        <taxon>Fungi</taxon>
        <taxon>Dikarya</taxon>
        <taxon>Ascomycota</taxon>
        <taxon>Pezizomycotina</taxon>
        <taxon>Sordariomycetes</taxon>
        <taxon>Hypocreomycetidae</taxon>
        <taxon>Glomerellales</taxon>
        <taxon>Glomerellaceae</taxon>
        <taxon>Colletotrichum</taxon>
        <taxon>Colletotrichum spaethianum species complex</taxon>
    </lineage>
</organism>
<dbReference type="EMBL" id="BQXU01000043">
    <property type="protein sequence ID" value="GKT51028.1"/>
    <property type="molecule type" value="Genomic_DNA"/>
</dbReference>
<dbReference type="RefSeq" id="XP_049133378.1">
    <property type="nucleotide sequence ID" value="XM_049277421.1"/>
</dbReference>
<comment type="caution">
    <text evidence="1">The sequence shown here is derived from an EMBL/GenBank/DDBJ whole genome shotgun (WGS) entry which is preliminary data.</text>
</comment>
<evidence type="ECO:0000313" key="2">
    <source>
        <dbReference type="Proteomes" id="UP001055115"/>
    </source>
</evidence>